<keyword evidence="1" id="KW-0597">Phosphoprotein</keyword>
<evidence type="ECO:0000256" key="2">
    <source>
        <dbReference type="PIRSR" id="PIRSR601952-2"/>
    </source>
</evidence>
<evidence type="ECO:0000313" key="3">
    <source>
        <dbReference type="EMBL" id="ETR68433.1"/>
    </source>
</evidence>
<feature type="binding site" evidence="2">
    <location>
        <position position="218"/>
    </location>
    <ligand>
        <name>Zn(2+)</name>
        <dbReference type="ChEBI" id="CHEBI:29105"/>
        <label>2</label>
    </ligand>
</feature>
<dbReference type="Pfam" id="PF00245">
    <property type="entry name" value="Alk_phosphatase"/>
    <property type="match status" value="1"/>
</dbReference>
<keyword evidence="2" id="KW-0460">Magnesium</keyword>
<comment type="cofactor">
    <cofactor evidence="2">
        <name>Zn(2+)</name>
        <dbReference type="ChEBI" id="CHEBI:29105"/>
    </cofactor>
    <text evidence="2">Binds 2 Zn(2+) ions.</text>
</comment>
<gene>
    <name evidence="3" type="ORF">OMM_04570</name>
</gene>
<evidence type="ECO:0000256" key="1">
    <source>
        <dbReference type="ARBA" id="ARBA00022553"/>
    </source>
</evidence>
<feature type="binding site" evidence="2">
    <location>
        <position position="22"/>
    </location>
    <ligand>
        <name>Mg(2+)</name>
        <dbReference type="ChEBI" id="CHEBI:18420"/>
    </ligand>
</feature>
<dbReference type="PANTHER" id="PTHR11596">
    <property type="entry name" value="ALKALINE PHOSPHATASE"/>
    <property type="match status" value="1"/>
</dbReference>
<evidence type="ECO:0000313" key="4">
    <source>
        <dbReference type="Proteomes" id="UP000189670"/>
    </source>
</evidence>
<organism evidence="3 4">
    <name type="scientific">Candidatus Magnetoglobus multicellularis str. Araruama</name>
    <dbReference type="NCBI Taxonomy" id="890399"/>
    <lineage>
        <taxon>Bacteria</taxon>
        <taxon>Pseudomonadati</taxon>
        <taxon>Thermodesulfobacteriota</taxon>
        <taxon>Desulfobacteria</taxon>
        <taxon>Desulfobacterales</taxon>
        <taxon>Desulfobacteraceae</taxon>
        <taxon>Candidatus Magnetoglobus</taxon>
    </lineage>
</organism>
<feature type="binding site" evidence="2">
    <location>
        <position position="334"/>
    </location>
    <ligand>
        <name>Zn(2+)</name>
        <dbReference type="ChEBI" id="CHEBI:29105"/>
        <label>2</label>
    </ligand>
</feature>
<feature type="binding site" evidence="2">
    <location>
        <position position="251"/>
    </location>
    <ligand>
        <name>Zn(2+)</name>
        <dbReference type="ChEBI" id="CHEBI:29105"/>
        <label>2</label>
    </ligand>
</feature>
<dbReference type="Proteomes" id="UP000189670">
    <property type="component" value="Unassembled WGS sequence"/>
</dbReference>
<evidence type="ECO:0008006" key="5">
    <source>
        <dbReference type="Google" id="ProtNLM"/>
    </source>
</evidence>
<keyword evidence="2" id="KW-0479">Metal-binding</keyword>
<dbReference type="InterPro" id="IPR017850">
    <property type="entry name" value="Alkaline_phosphatase_core_sf"/>
</dbReference>
<dbReference type="GO" id="GO:0046872">
    <property type="term" value="F:metal ion binding"/>
    <property type="evidence" value="ECO:0007669"/>
    <property type="project" value="UniProtKB-KW"/>
</dbReference>
<sequence>MLKAQKNGFFGTVSTVPFNHATPAAFISHNPDRNNYYQGRHPWYHGKGLAESIFNDVQPDVVIGAGFPKCFDQTGSGFSSYISTDLYYQITNNLTSYVMAGPQKSGNGYFAPQYKTIEAAVSDINNVHSRFYQSNLVALYGSNNWTGPFAADDCKYTRDLDGTIPMYSTDPLTESDPMEGGMPNLEHAAIQAIKLLLYRSVLNDDKPFFLMVEQGDIDWANHYNDYRWLLGTMWELNKTVHTICRYIDSNDRGENANQSNTKDRMNWHNTLLIVTSDHGNSYMRLQRDQSGNVILKKGQLPIQTPTNANTGGGQYPYRGNFTYSDEVTYGSDYHTNELVMLYASGSAAPFLSKYQGTWYPKTKILDNTQLFWAMADALQLVPEKRTQ</sequence>
<dbReference type="Gene3D" id="3.40.720.10">
    <property type="entry name" value="Alkaline Phosphatase, subunit A"/>
    <property type="match status" value="1"/>
</dbReference>
<proteinExistence type="predicted"/>
<comment type="caution">
    <text evidence="3">The sequence shown here is derived from an EMBL/GenBank/DDBJ whole genome shotgun (WGS) entry which is preliminary data.</text>
</comment>
<comment type="cofactor">
    <cofactor evidence="2">
        <name>Mg(2+)</name>
        <dbReference type="ChEBI" id="CHEBI:18420"/>
    </cofactor>
    <text evidence="2">Binds 1 Mg(2+) ion.</text>
</comment>
<name>A0A1V1P0T8_9BACT</name>
<protein>
    <recommendedName>
        <fullName evidence="5">Alkaline phosphatase</fullName>
    </recommendedName>
</protein>
<dbReference type="AlphaFoldDB" id="A0A1V1P0T8"/>
<dbReference type="InterPro" id="IPR001952">
    <property type="entry name" value="Alkaline_phosphatase"/>
</dbReference>
<feature type="binding site" evidence="2">
    <location>
        <position position="213"/>
    </location>
    <ligand>
        <name>Mg(2+)</name>
        <dbReference type="ChEBI" id="CHEBI:18420"/>
    </ligand>
</feature>
<dbReference type="PANTHER" id="PTHR11596:SF5">
    <property type="entry name" value="ALKALINE PHOSPHATASE"/>
    <property type="match status" value="1"/>
</dbReference>
<accession>A0A1V1P0T8</accession>
<feature type="binding site" evidence="2">
    <location>
        <position position="20"/>
    </location>
    <ligand>
        <name>Mg(2+)</name>
        <dbReference type="ChEBI" id="CHEBI:18420"/>
    </ligand>
</feature>
<reference evidence="4" key="1">
    <citation type="submission" date="2012-11" db="EMBL/GenBank/DDBJ databases">
        <authorList>
            <person name="Lucero-Rivera Y.E."/>
            <person name="Tovar-Ramirez D."/>
        </authorList>
    </citation>
    <scope>NUCLEOTIDE SEQUENCE [LARGE SCALE GENOMIC DNA]</scope>
    <source>
        <strain evidence="4">Araruama</strain>
    </source>
</reference>
<keyword evidence="2" id="KW-0862">Zinc</keyword>
<dbReference type="EMBL" id="ATBP01000955">
    <property type="protein sequence ID" value="ETR68433.1"/>
    <property type="molecule type" value="Genomic_DNA"/>
</dbReference>
<feature type="binding site" evidence="2">
    <location>
        <position position="222"/>
    </location>
    <ligand>
        <name>Zn(2+)</name>
        <dbReference type="ChEBI" id="CHEBI:29105"/>
        <label>2</label>
    </ligand>
</feature>
<dbReference type="GO" id="GO:0004035">
    <property type="term" value="F:alkaline phosphatase activity"/>
    <property type="evidence" value="ECO:0007669"/>
    <property type="project" value="TreeGrafter"/>
</dbReference>
<dbReference type="SUPFAM" id="SSF53649">
    <property type="entry name" value="Alkaline phosphatase-like"/>
    <property type="match status" value="1"/>
</dbReference>